<keyword evidence="1" id="KW-0472">Membrane</keyword>
<accession>A0ABU5IR82</accession>
<organism evidence="2 3">
    <name type="scientific">Azohydromonas lata</name>
    <dbReference type="NCBI Taxonomy" id="45677"/>
    <lineage>
        <taxon>Bacteria</taxon>
        <taxon>Pseudomonadati</taxon>
        <taxon>Pseudomonadota</taxon>
        <taxon>Betaproteobacteria</taxon>
        <taxon>Burkholderiales</taxon>
        <taxon>Sphaerotilaceae</taxon>
        <taxon>Azohydromonas</taxon>
    </lineage>
</organism>
<dbReference type="RefSeq" id="WP_322468581.1">
    <property type="nucleotide sequence ID" value="NZ_JAXOJX010000113.1"/>
</dbReference>
<evidence type="ECO:0000313" key="2">
    <source>
        <dbReference type="EMBL" id="MDZ5461412.1"/>
    </source>
</evidence>
<dbReference type="Proteomes" id="UP001293718">
    <property type="component" value="Unassembled WGS sequence"/>
</dbReference>
<evidence type="ECO:0000313" key="3">
    <source>
        <dbReference type="Proteomes" id="UP001293718"/>
    </source>
</evidence>
<comment type="caution">
    <text evidence="2">The sequence shown here is derived from an EMBL/GenBank/DDBJ whole genome shotgun (WGS) entry which is preliminary data.</text>
</comment>
<keyword evidence="1" id="KW-0812">Transmembrane</keyword>
<proteinExistence type="predicted"/>
<keyword evidence="3" id="KW-1185">Reference proteome</keyword>
<dbReference type="EMBL" id="JAXOJX010000113">
    <property type="protein sequence ID" value="MDZ5461412.1"/>
    <property type="molecule type" value="Genomic_DNA"/>
</dbReference>
<reference evidence="2 3" key="1">
    <citation type="submission" date="2023-11" db="EMBL/GenBank/DDBJ databases">
        <title>Draft genome of Azohydromonas lata strain H1 (DSM1123), a polyhydroxyalkanoate producer.</title>
        <authorList>
            <person name="Traversa D."/>
            <person name="D'Addabbo P."/>
            <person name="Pazzani C."/>
            <person name="Manzari C."/>
            <person name="Chiara M."/>
            <person name="Scrascia M."/>
        </authorList>
    </citation>
    <scope>NUCLEOTIDE SEQUENCE [LARGE SCALE GENOMIC DNA]</scope>
    <source>
        <strain evidence="2 3">H1</strain>
    </source>
</reference>
<gene>
    <name evidence="2" type="ORF">SM757_33035</name>
</gene>
<name>A0ABU5IR82_9BURK</name>
<keyword evidence="1" id="KW-1133">Transmembrane helix</keyword>
<protein>
    <submittedName>
        <fullName evidence="2">Uncharacterized protein</fullName>
    </submittedName>
</protein>
<sequence length="50" mass="5403">MKALDLKLLRDLRRLWSQALTIALVVASGVGGFLTSLSAVDSLARARDAY</sequence>
<evidence type="ECO:0000256" key="1">
    <source>
        <dbReference type="SAM" id="Phobius"/>
    </source>
</evidence>
<feature type="transmembrane region" description="Helical" evidence="1">
    <location>
        <begin position="20"/>
        <end position="40"/>
    </location>
</feature>